<organism evidence="1 2">
    <name type="scientific">Podarcis lilfordi</name>
    <name type="common">Lilford's wall lizard</name>
    <dbReference type="NCBI Taxonomy" id="74358"/>
    <lineage>
        <taxon>Eukaryota</taxon>
        <taxon>Metazoa</taxon>
        <taxon>Chordata</taxon>
        <taxon>Craniata</taxon>
        <taxon>Vertebrata</taxon>
        <taxon>Euteleostomi</taxon>
        <taxon>Lepidosauria</taxon>
        <taxon>Squamata</taxon>
        <taxon>Bifurcata</taxon>
        <taxon>Unidentata</taxon>
        <taxon>Episquamata</taxon>
        <taxon>Laterata</taxon>
        <taxon>Lacertibaenia</taxon>
        <taxon>Lacertidae</taxon>
        <taxon>Podarcis</taxon>
    </lineage>
</organism>
<keyword evidence="2" id="KW-1185">Reference proteome</keyword>
<proteinExistence type="predicted"/>
<sequence length="199" mass="23391">MQDADQRKLLPQAIQKHPTRRAKLKAHLALPLIFRKRFHRSSFIKERVTKHCREGEFKYHQDKKPVKSLCLFLGWCPPLSSCMERTERCMSQKGQLSSTKLLVTQCFYAVAAENQGTNVATEQRKQRLQVNSVSFKERCTLALDTASWWCTLRRDYPPSEQIVFILGQKPADIYNKWSKILEFQDSERREPESQNSEWD</sequence>
<accession>A0AA35L434</accession>
<evidence type="ECO:0000313" key="1">
    <source>
        <dbReference type="EMBL" id="CAI5788971.1"/>
    </source>
</evidence>
<gene>
    <name evidence="1" type="ORF">PODLI_1B004293</name>
</gene>
<evidence type="ECO:0000313" key="2">
    <source>
        <dbReference type="Proteomes" id="UP001178461"/>
    </source>
</evidence>
<dbReference type="Proteomes" id="UP001178461">
    <property type="component" value="Chromosome 12"/>
</dbReference>
<dbReference type="EMBL" id="OX395137">
    <property type="protein sequence ID" value="CAI5788971.1"/>
    <property type="molecule type" value="Genomic_DNA"/>
</dbReference>
<protein>
    <submittedName>
        <fullName evidence="1">Uncharacterized protein</fullName>
    </submittedName>
</protein>
<name>A0AA35L434_9SAUR</name>
<reference evidence="1" key="1">
    <citation type="submission" date="2022-12" db="EMBL/GenBank/DDBJ databases">
        <authorList>
            <person name="Alioto T."/>
            <person name="Alioto T."/>
            <person name="Gomez Garrido J."/>
        </authorList>
    </citation>
    <scope>NUCLEOTIDE SEQUENCE</scope>
</reference>
<dbReference type="AlphaFoldDB" id="A0AA35L434"/>